<dbReference type="InterPro" id="IPR029063">
    <property type="entry name" value="SAM-dependent_MTases_sf"/>
</dbReference>
<evidence type="ECO:0000256" key="7">
    <source>
        <dbReference type="ARBA" id="ARBA00022679"/>
    </source>
</evidence>
<feature type="binding site" evidence="9">
    <location>
        <position position="123"/>
    </location>
    <ligand>
        <name>S-adenosyl-L-methionine</name>
        <dbReference type="ChEBI" id="CHEBI:59789"/>
    </ligand>
</feature>
<dbReference type="Pfam" id="PF05724">
    <property type="entry name" value="TPMT"/>
    <property type="match status" value="1"/>
</dbReference>
<dbReference type="InterPro" id="IPR008854">
    <property type="entry name" value="TPMT"/>
</dbReference>
<dbReference type="AlphaFoldDB" id="A0A0F4PJT3"/>
<evidence type="ECO:0000256" key="5">
    <source>
        <dbReference type="ARBA" id="ARBA00022490"/>
    </source>
</evidence>
<feature type="binding site" evidence="9">
    <location>
        <position position="66"/>
    </location>
    <ligand>
        <name>S-adenosyl-L-methionine</name>
        <dbReference type="ChEBI" id="CHEBI:59789"/>
    </ligand>
</feature>
<dbReference type="GO" id="GO:0005737">
    <property type="term" value="C:cytoplasm"/>
    <property type="evidence" value="ECO:0007669"/>
    <property type="project" value="UniProtKB-SubCell"/>
</dbReference>
<dbReference type="InterPro" id="IPR025835">
    <property type="entry name" value="Thiopurine_S-MeTrfase"/>
</dbReference>
<dbReference type="GeneID" id="58228085"/>
<accession>A0A0F4PJT3</accession>
<dbReference type="RefSeq" id="WP_045980120.1">
    <property type="nucleotide sequence ID" value="NZ_JXXY01000015.1"/>
</dbReference>
<evidence type="ECO:0000313" key="11">
    <source>
        <dbReference type="Proteomes" id="UP000033664"/>
    </source>
</evidence>
<dbReference type="eggNOG" id="COG0500">
    <property type="taxonomic scope" value="Bacteria"/>
</dbReference>
<comment type="similarity">
    <text evidence="3 9">Belongs to the class I-like SAM-binding methyltransferase superfamily. TPMT family.</text>
</comment>
<dbReference type="PROSITE" id="PS51585">
    <property type="entry name" value="SAM_MT_TPMT"/>
    <property type="match status" value="1"/>
</dbReference>
<dbReference type="EC" id="2.1.1.67" evidence="4 9"/>
<evidence type="ECO:0000256" key="3">
    <source>
        <dbReference type="ARBA" id="ARBA00008145"/>
    </source>
</evidence>
<dbReference type="Gene3D" id="3.40.50.150">
    <property type="entry name" value="Vaccinia Virus protein VP39"/>
    <property type="match status" value="1"/>
</dbReference>
<name>A0A0F4PJT3_9GAMM</name>
<reference evidence="10 11" key="1">
    <citation type="journal article" date="2015" name="BMC Genomics">
        <title>Genome mining reveals unlocked bioactive potential of marine Gram-negative bacteria.</title>
        <authorList>
            <person name="Machado H."/>
            <person name="Sonnenschein E.C."/>
            <person name="Melchiorsen J."/>
            <person name="Gram L."/>
        </authorList>
    </citation>
    <scope>NUCLEOTIDE SEQUENCE [LARGE SCALE GENOMIC DNA]</scope>
    <source>
        <strain evidence="10 11">S3137</strain>
    </source>
</reference>
<evidence type="ECO:0000256" key="8">
    <source>
        <dbReference type="ARBA" id="ARBA00022691"/>
    </source>
</evidence>
<evidence type="ECO:0000313" key="10">
    <source>
        <dbReference type="EMBL" id="KJZ00303.1"/>
    </source>
</evidence>
<dbReference type="SUPFAM" id="SSF53335">
    <property type="entry name" value="S-adenosyl-L-methionine-dependent methyltransferases"/>
    <property type="match status" value="1"/>
</dbReference>
<keyword evidence="7 9" id="KW-0808">Transferase</keyword>
<keyword evidence="11" id="KW-1185">Reference proteome</keyword>
<feature type="binding site" evidence="9">
    <location>
        <position position="45"/>
    </location>
    <ligand>
        <name>S-adenosyl-L-methionine</name>
        <dbReference type="ChEBI" id="CHEBI:59789"/>
    </ligand>
</feature>
<comment type="subcellular location">
    <subcellularLocation>
        <location evidence="2 9">Cytoplasm</location>
    </subcellularLocation>
</comment>
<keyword evidence="5 9" id="KW-0963">Cytoplasm</keyword>
<gene>
    <name evidence="9" type="primary">tpm</name>
    <name evidence="10" type="ORF">TW72_06240</name>
</gene>
<dbReference type="PANTHER" id="PTHR10259">
    <property type="entry name" value="THIOPURINE S-METHYLTRANSFERASE"/>
    <property type="match status" value="1"/>
</dbReference>
<dbReference type="FunFam" id="3.40.50.150:FF:000101">
    <property type="entry name" value="Thiopurine S-methyltransferase"/>
    <property type="match status" value="1"/>
</dbReference>
<evidence type="ECO:0000256" key="9">
    <source>
        <dbReference type="HAMAP-Rule" id="MF_00812"/>
    </source>
</evidence>
<dbReference type="OrthoDB" id="9778208at2"/>
<feature type="binding site" evidence="9">
    <location>
        <position position="10"/>
    </location>
    <ligand>
        <name>S-adenosyl-L-methionine</name>
        <dbReference type="ChEBI" id="CHEBI:59789"/>
    </ligand>
</feature>
<dbReference type="PATRIC" id="fig|151081.8.peg.3002"/>
<evidence type="ECO:0000256" key="6">
    <source>
        <dbReference type="ARBA" id="ARBA00022603"/>
    </source>
</evidence>
<dbReference type="EMBL" id="JXXZ01000006">
    <property type="protein sequence ID" value="KJZ00303.1"/>
    <property type="molecule type" value="Genomic_DNA"/>
</dbReference>
<sequence>MNPEYWLQRWQQGDIGFDQQEPNGNLVAFFPTLALTPGARVFVPLCGKSIDVQWLLQQGHAVVAVELSEDAVQALFQALQLTPDISQQGEHRCYQAGNLCVYVGDVFALERAQLEGVTAIYDRGALVALDAPLRMRYSAKLKELCPQAQQLVVTVEYPQPEPQSTPQSVPADELRQLYGDHYRLDCLNRAAMPEGVKGFTPAFNSTWHLSIAG</sequence>
<dbReference type="Proteomes" id="UP000033664">
    <property type="component" value="Unassembled WGS sequence"/>
</dbReference>
<evidence type="ECO:0000256" key="1">
    <source>
        <dbReference type="ARBA" id="ARBA00000903"/>
    </source>
</evidence>
<evidence type="ECO:0000256" key="4">
    <source>
        <dbReference type="ARBA" id="ARBA00011905"/>
    </source>
</evidence>
<evidence type="ECO:0000256" key="2">
    <source>
        <dbReference type="ARBA" id="ARBA00004496"/>
    </source>
</evidence>
<dbReference type="HAMAP" id="MF_00812">
    <property type="entry name" value="Thiopur_methtran"/>
    <property type="match status" value="1"/>
</dbReference>
<proteinExistence type="inferred from homology"/>
<dbReference type="GO" id="GO:0008119">
    <property type="term" value="F:thiopurine S-methyltransferase activity"/>
    <property type="evidence" value="ECO:0007669"/>
    <property type="project" value="UniProtKB-UniRule"/>
</dbReference>
<organism evidence="10 11">
    <name type="scientific">Pseudoalteromonas ruthenica</name>
    <dbReference type="NCBI Taxonomy" id="151081"/>
    <lineage>
        <taxon>Bacteria</taxon>
        <taxon>Pseudomonadati</taxon>
        <taxon>Pseudomonadota</taxon>
        <taxon>Gammaproteobacteria</taxon>
        <taxon>Alteromonadales</taxon>
        <taxon>Pseudoalteromonadaceae</taxon>
        <taxon>Pseudoalteromonas</taxon>
    </lineage>
</organism>
<keyword evidence="8 9" id="KW-0949">S-adenosyl-L-methionine</keyword>
<dbReference type="GO" id="GO:0032259">
    <property type="term" value="P:methylation"/>
    <property type="evidence" value="ECO:0007669"/>
    <property type="project" value="UniProtKB-KW"/>
</dbReference>
<keyword evidence="6 9" id="KW-0489">Methyltransferase</keyword>
<dbReference type="PANTHER" id="PTHR10259:SF11">
    <property type="entry name" value="THIOPURINE S-METHYLTRANSFERASE"/>
    <property type="match status" value="1"/>
</dbReference>
<dbReference type="PIRSF" id="PIRSF023956">
    <property type="entry name" value="Thiopurine_S-methyltransferase"/>
    <property type="match status" value="1"/>
</dbReference>
<comment type="caution">
    <text evidence="10">The sequence shown here is derived from an EMBL/GenBank/DDBJ whole genome shotgun (WGS) entry which is preliminary data.</text>
</comment>
<comment type="catalytic activity">
    <reaction evidence="1 9">
        <text>S-adenosyl-L-methionine + a thiopurine = S-adenosyl-L-homocysteine + a thiopurine S-methylether.</text>
        <dbReference type="EC" id="2.1.1.67"/>
    </reaction>
</comment>
<protein>
    <recommendedName>
        <fullName evidence="4 9">Thiopurine S-methyltransferase</fullName>
        <ecNumber evidence="4 9">2.1.1.67</ecNumber>
    </recommendedName>
    <alternativeName>
        <fullName evidence="9">Thiopurine methyltransferase</fullName>
    </alternativeName>
</protein>